<gene>
    <name evidence="1" type="ORF">LPJ66_000489</name>
</gene>
<proteinExistence type="predicted"/>
<reference evidence="1" key="1">
    <citation type="submission" date="2022-07" db="EMBL/GenBank/DDBJ databases">
        <title>Phylogenomic reconstructions and comparative analyses of Kickxellomycotina fungi.</title>
        <authorList>
            <person name="Reynolds N.K."/>
            <person name="Stajich J.E."/>
            <person name="Barry K."/>
            <person name="Grigoriev I.V."/>
            <person name="Crous P."/>
            <person name="Smith M.E."/>
        </authorList>
    </citation>
    <scope>NUCLEOTIDE SEQUENCE</scope>
    <source>
        <strain evidence="1">Benny 63K</strain>
    </source>
</reference>
<sequence>MVAKTDDAVLAGALEYWKGVNLGTMLHELETAGLEIIDNQKLSLQERRKLAEKTKEFRAVPDDLKATEFKPLLRAYQNEIDALTKRMKYAENSFLGVFQSLGDAPDPAPLISGLVEERRQGGKQSEAQAEAQRATAKAQALAEENARLRSLGSENEALQNQVHALESSIEERVKEQAAQREREIREHNEDLVRHLKDREGDLQRQLSAANRTLVQLQSTYDSEEAERHSSASADRELIAKLAELDIMQSDLDHANARLADMQVQNAKLRSEIATLTGTDAAGISSSGGSGVAETLADYRRRVRELEDETKRLFDKLERTETELSYQESKLESAVGAAERESAAKDDELRRLRAELSRRADYDEIRRDLDIMKSVEFSVSDWGLDDTSAAAAGAEEESLEKLLVRRNKSLENKLTDSRNRLDRCQADVRELNERCRGLEHSLAEKTALAERLEADLLAVQPLADIPGDNASASKSFDAFSEATEAQAQAQTEPAAAGNSGLLDIITGQRDRFRQRNVELEDELREQGTSVADMRRQVDQMKQDNLRLYEEIKYLRSYTSTMASSSTLPPTTMMHLDARTPMPSKFSASGPPSANNPRVQIDMDTGVAAKYKGMYEESLNPFNVFHRRETSRRVRSMGVLDRLVYLFSHFVMGNRRARLVLVVYVAVLHLLVFVTLYRSVLIADESSHERVLPPPPVGN</sequence>
<dbReference type="Proteomes" id="UP001150581">
    <property type="component" value="Unassembled WGS sequence"/>
</dbReference>
<comment type="caution">
    <text evidence="1">The sequence shown here is derived from an EMBL/GenBank/DDBJ whole genome shotgun (WGS) entry which is preliminary data.</text>
</comment>
<evidence type="ECO:0000313" key="2">
    <source>
        <dbReference type="Proteomes" id="UP001150581"/>
    </source>
</evidence>
<protein>
    <submittedName>
        <fullName evidence="1">Uncharacterized protein</fullName>
    </submittedName>
</protein>
<accession>A0ACC1IVT0</accession>
<dbReference type="EMBL" id="JANBPG010000014">
    <property type="protein sequence ID" value="KAJ1901818.1"/>
    <property type="molecule type" value="Genomic_DNA"/>
</dbReference>
<name>A0ACC1IVT0_9FUNG</name>
<evidence type="ECO:0000313" key="1">
    <source>
        <dbReference type="EMBL" id="KAJ1901818.1"/>
    </source>
</evidence>
<organism evidence="1 2">
    <name type="scientific">Kickxella alabastrina</name>
    <dbReference type="NCBI Taxonomy" id="61397"/>
    <lineage>
        <taxon>Eukaryota</taxon>
        <taxon>Fungi</taxon>
        <taxon>Fungi incertae sedis</taxon>
        <taxon>Zoopagomycota</taxon>
        <taxon>Kickxellomycotina</taxon>
        <taxon>Kickxellomycetes</taxon>
        <taxon>Kickxellales</taxon>
        <taxon>Kickxellaceae</taxon>
        <taxon>Kickxella</taxon>
    </lineage>
</organism>
<keyword evidence="2" id="KW-1185">Reference proteome</keyword>